<dbReference type="AlphaFoldDB" id="A0A3D9TBG6"/>
<dbReference type="Pfam" id="PF10092">
    <property type="entry name" value="DUF2330"/>
    <property type="match status" value="1"/>
</dbReference>
<evidence type="ECO:0000256" key="3">
    <source>
        <dbReference type="SAM" id="SignalP"/>
    </source>
</evidence>
<sequence>MRPLPRLAAVAGLVLAWGGAGLADPSWSCGCGAMVTAGSELSVDRETSIVRYDDRTRTEEIVMRLSVRSEARDAAWLFPTPSPAEVELGDRGWFRQLDALTEPRVVKRRKWWGRPGGNETSGAAPGAAGGRGGVEVLGEKRLGPFQVATLASGDSGALAGWLERNGYRLSPRLEGALEPYVRLKWTYVAVKLAPDAGRALIGDLDPLRVAFRSDEIVYPMRLSRLARTDQSVHLYVLGAHRVEHHGPRGRASRVTFAGWVEPRQVAAPGLREFLGGRLFLTEVVNGWIDPETIDDDFRYRYTADRAHREVEYETEYVTFLGVPAGYAIVAGVLIGVGAVIAVRRRGAAG</sequence>
<accession>A0A3D9TBG6</accession>
<evidence type="ECO:0000256" key="1">
    <source>
        <dbReference type="SAM" id="MobiDB-lite"/>
    </source>
</evidence>
<feature type="signal peptide" evidence="3">
    <location>
        <begin position="1"/>
        <end position="22"/>
    </location>
</feature>
<keyword evidence="5" id="KW-1185">Reference proteome</keyword>
<feature type="region of interest" description="Disordered" evidence="1">
    <location>
        <begin position="111"/>
        <end position="130"/>
    </location>
</feature>
<dbReference type="RefSeq" id="WP_116026180.1">
    <property type="nucleotide sequence ID" value="NZ_QTTT01000001.1"/>
</dbReference>
<keyword evidence="2" id="KW-0812">Transmembrane</keyword>
<dbReference type="OrthoDB" id="275368at2"/>
<keyword evidence="2" id="KW-0472">Membrane</keyword>
<keyword evidence="2" id="KW-1133">Transmembrane helix</keyword>
<feature type="transmembrane region" description="Helical" evidence="2">
    <location>
        <begin position="316"/>
        <end position="342"/>
    </location>
</feature>
<evidence type="ECO:0000313" key="4">
    <source>
        <dbReference type="EMBL" id="REF01102.1"/>
    </source>
</evidence>
<gene>
    <name evidence="4" type="ORF">DFJ69_6701</name>
</gene>
<evidence type="ECO:0000313" key="5">
    <source>
        <dbReference type="Proteomes" id="UP000256661"/>
    </source>
</evidence>
<feature type="chain" id="PRO_5039032923" evidence="3">
    <location>
        <begin position="23"/>
        <end position="349"/>
    </location>
</feature>
<protein>
    <submittedName>
        <fullName evidence="4">Uncharacterized protein DUF2330</fullName>
    </submittedName>
</protein>
<dbReference type="InterPro" id="IPR019283">
    <property type="entry name" value="DUF2330"/>
</dbReference>
<dbReference type="EMBL" id="QTTT01000001">
    <property type="protein sequence ID" value="REF01102.1"/>
    <property type="molecule type" value="Genomic_DNA"/>
</dbReference>
<evidence type="ECO:0000256" key="2">
    <source>
        <dbReference type="SAM" id="Phobius"/>
    </source>
</evidence>
<reference evidence="4 5" key="1">
    <citation type="submission" date="2018-08" db="EMBL/GenBank/DDBJ databases">
        <title>Sequencing the genomes of 1000 actinobacteria strains.</title>
        <authorList>
            <person name="Klenk H.-P."/>
        </authorList>
    </citation>
    <scope>NUCLEOTIDE SEQUENCE [LARGE SCALE GENOMIC DNA]</scope>
    <source>
        <strain evidence="4 5">DSM 43927</strain>
    </source>
</reference>
<keyword evidence="3" id="KW-0732">Signal</keyword>
<comment type="caution">
    <text evidence="4">The sequence shown here is derived from an EMBL/GenBank/DDBJ whole genome shotgun (WGS) entry which is preliminary data.</text>
</comment>
<proteinExistence type="predicted"/>
<dbReference type="Proteomes" id="UP000256661">
    <property type="component" value="Unassembled WGS sequence"/>
</dbReference>
<organism evidence="4 5">
    <name type="scientific">Thermomonospora umbrina</name>
    <dbReference type="NCBI Taxonomy" id="111806"/>
    <lineage>
        <taxon>Bacteria</taxon>
        <taxon>Bacillati</taxon>
        <taxon>Actinomycetota</taxon>
        <taxon>Actinomycetes</taxon>
        <taxon>Streptosporangiales</taxon>
        <taxon>Thermomonosporaceae</taxon>
        <taxon>Thermomonospora</taxon>
    </lineage>
</organism>
<name>A0A3D9TBG6_9ACTN</name>